<dbReference type="Proteomes" id="UP000006514">
    <property type="component" value="Unassembled WGS sequence"/>
</dbReference>
<dbReference type="AlphaFoldDB" id="J0WLT6"/>
<dbReference type="InParanoid" id="J0WLT6"/>
<organism evidence="1 2">
    <name type="scientific">Auricularia subglabra (strain TFB-10046 / SS5)</name>
    <name type="common">White-rot fungus</name>
    <name type="synonym">Auricularia delicata (strain TFB10046)</name>
    <dbReference type="NCBI Taxonomy" id="717982"/>
    <lineage>
        <taxon>Eukaryota</taxon>
        <taxon>Fungi</taxon>
        <taxon>Dikarya</taxon>
        <taxon>Basidiomycota</taxon>
        <taxon>Agaricomycotina</taxon>
        <taxon>Agaricomycetes</taxon>
        <taxon>Auriculariales</taxon>
        <taxon>Auriculariaceae</taxon>
        <taxon>Auricularia</taxon>
    </lineage>
</organism>
<name>J0WLT6_AURST</name>
<keyword evidence="2" id="KW-1185">Reference proteome</keyword>
<evidence type="ECO:0000313" key="1">
    <source>
        <dbReference type="EMBL" id="EJD33298.1"/>
    </source>
</evidence>
<protein>
    <submittedName>
        <fullName evidence="1">Uncharacterized protein</fullName>
    </submittedName>
</protein>
<gene>
    <name evidence="1" type="ORF">AURDEDRAFT_177626</name>
</gene>
<reference evidence="2" key="1">
    <citation type="journal article" date="2012" name="Science">
        <title>The Paleozoic origin of enzymatic lignin decomposition reconstructed from 31 fungal genomes.</title>
        <authorList>
            <person name="Floudas D."/>
            <person name="Binder M."/>
            <person name="Riley R."/>
            <person name="Barry K."/>
            <person name="Blanchette R.A."/>
            <person name="Henrissat B."/>
            <person name="Martinez A.T."/>
            <person name="Otillar R."/>
            <person name="Spatafora J.W."/>
            <person name="Yadav J.S."/>
            <person name="Aerts A."/>
            <person name="Benoit I."/>
            <person name="Boyd A."/>
            <person name="Carlson A."/>
            <person name="Copeland A."/>
            <person name="Coutinho P.M."/>
            <person name="de Vries R.P."/>
            <person name="Ferreira P."/>
            <person name="Findley K."/>
            <person name="Foster B."/>
            <person name="Gaskell J."/>
            <person name="Glotzer D."/>
            <person name="Gorecki P."/>
            <person name="Heitman J."/>
            <person name="Hesse C."/>
            <person name="Hori C."/>
            <person name="Igarashi K."/>
            <person name="Jurgens J.A."/>
            <person name="Kallen N."/>
            <person name="Kersten P."/>
            <person name="Kohler A."/>
            <person name="Kuees U."/>
            <person name="Kumar T.K.A."/>
            <person name="Kuo A."/>
            <person name="LaButti K."/>
            <person name="Larrondo L.F."/>
            <person name="Lindquist E."/>
            <person name="Ling A."/>
            <person name="Lombard V."/>
            <person name="Lucas S."/>
            <person name="Lundell T."/>
            <person name="Martin R."/>
            <person name="McLaughlin D.J."/>
            <person name="Morgenstern I."/>
            <person name="Morin E."/>
            <person name="Murat C."/>
            <person name="Nagy L.G."/>
            <person name="Nolan M."/>
            <person name="Ohm R.A."/>
            <person name="Patyshakuliyeva A."/>
            <person name="Rokas A."/>
            <person name="Ruiz-Duenas F.J."/>
            <person name="Sabat G."/>
            <person name="Salamov A."/>
            <person name="Samejima M."/>
            <person name="Schmutz J."/>
            <person name="Slot J.C."/>
            <person name="St John F."/>
            <person name="Stenlid J."/>
            <person name="Sun H."/>
            <person name="Sun S."/>
            <person name="Syed K."/>
            <person name="Tsang A."/>
            <person name="Wiebenga A."/>
            <person name="Young D."/>
            <person name="Pisabarro A."/>
            <person name="Eastwood D.C."/>
            <person name="Martin F."/>
            <person name="Cullen D."/>
            <person name="Grigoriev I.V."/>
            <person name="Hibbett D.S."/>
        </authorList>
    </citation>
    <scope>NUCLEOTIDE SEQUENCE [LARGE SCALE GENOMIC DNA]</scope>
    <source>
        <strain evidence="2">TFB10046</strain>
    </source>
</reference>
<evidence type="ECO:0000313" key="2">
    <source>
        <dbReference type="Proteomes" id="UP000006514"/>
    </source>
</evidence>
<accession>J0WLT6</accession>
<dbReference type="EMBL" id="JH688315">
    <property type="protein sequence ID" value="EJD33298.1"/>
    <property type="molecule type" value="Genomic_DNA"/>
</dbReference>
<sequence length="105" mass="12039">MPASRSVGTHLTERKARDLGAYYKRISRQKSLTMLRMRECAKEHRILYSTLKDLDDGIMSEDETDDELSTPGNKVFRRIEKGWVDPALTLIFHETQNVEPGSVTV</sequence>
<dbReference type="KEGG" id="adl:AURDEDRAFT_177626"/>
<proteinExistence type="predicted"/>